<proteinExistence type="predicted"/>
<comment type="caution">
    <text evidence="1">The sequence shown here is derived from an EMBL/GenBank/DDBJ whole genome shotgun (WGS) entry which is preliminary data.</text>
</comment>
<keyword evidence="2" id="KW-1185">Reference proteome</keyword>
<accession>A0ACB6QC82</accession>
<gene>
    <name evidence="1" type="ORF">BDR25DRAFT_337734</name>
</gene>
<dbReference type="Proteomes" id="UP000799755">
    <property type="component" value="Unassembled WGS sequence"/>
</dbReference>
<evidence type="ECO:0000313" key="2">
    <source>
        <dbReference type="Proteomes" id="UP000799755"/>
    </source>
</evidence>
<dbReference type="EMBL" id="MU003547">
    <property type="protein sequence ID" value="KAF2463761.1"/>
    <property type="molecule type" value="Genomic_DNA"/>
</dbReference>
<reference evidence="1" key="1">
    <citation type="journal article" date="2020" name="Stud. Mycol.">
        <title>101 Dothideomycetes genomes: a test case for predicting lifestyles and emergence of pathogens.</title>
        <authorList>
            <person name="Haridas S."/>
            <person name="Albert R."/>
            <person name="Binder M."/>
            <person name="Bloem J."/>
            <person name="Labutti K."/>
            <person name="Salamov A."/>
            <person name="Andreopoulos B."/>
            <person name="Baker S."/>
            <person name="Barry K."/>
            <person name="Bills G."/>
            <person name="Bluhm B."/>
            <person name="Cannon C."/>
            <person name="Castanera R."/>
            <person name="Culley D."/>
            <person name="Daum C."/>
            <person name="Ezra D."/>
            <person name="Gonzalez J."/>
            <person name="Henrissat B."/>
            <person name="Kuo A."/>
            <person name="Liang C."/>
            <person name="Lipzen A."/>
            <person name="Lutzoni F."/>
            <person name="Magnuson J."/>
            <person name="Mondo S."/>
            <person name="Nolan M."/>
            <person name="Ohm R."/>
            <person name="Pangilinan J."/>
            <person name="Park H.-J."/>
            <person name="Ramirez L."/>
            <person name="Alfaro M."/>
            <person name="Sun H."/>
            <person name="Tritt A."/>
            <person name="Yoshinaga Y."/>
            <person name="Zwiers L.-H."/>
            <person name="Turgeon B."/>
            <person name="Goodwin S."/>
            <person name="Spatafora J."/>
            <person name="Crous P."/>
            <person name="Grigoriev I."/>
        </authorList>
    </citation>
    <scope>NUCLEOTIDE SEQUENCE</scope>
    <source>
        <strain evidence="1">ATCC 200398</strain>
    </source>
</reference>
<organism evidence="1 2">
    <name type="scientific">Lindgomyces ingoldianus</name>
    <dbReference type="NCBI Taxonomy" id="673940"/>
    <lineage>
        <taxon>Eukaryota</taxon>
        <taxon>Fungi</taxon>
        <taxon>Dikarya</taxon>
        <taxon>Ascomycota</taxon>
        <taxon>Pezizomycotina</taxon>
        <taxon>Dothideomycetes</taxon>
        <taxon>Pleosporomycetidae</taxon>
        <taxon>Pleosporales</taxon>
        <taxon>Lindgomycetaceae</taxon>
        <taxon>Lindgomyces</taxon>
    </lineage>
</organism>
<name>A0ACB6QC82_9PLEO</name>
<protein>
    <submittedName>
        <fullName evidence="1">Uncharacterized protein</fullName>
    </submittedName>
</protein>
<evidence type="ECO:0000313" key="1">
    <source>
        <dbReference type="EMBL" id="KAF2463761.1"/>
    </source>
</evidence>
<sequence length="537" mass="61899">MMTPLDSWPRTHHELLQHYHAQFDEGIRSGQFRPFVYPSGIFGALVVLIYLLVPHHHRPWLRRARFLAWVWIAAVAAYSIKYTRAKNMAPAFGLGLISAWAVIWLMAVLVCNDAQTDFQRIERTEGAFKQNIKEKGVTNGGAGITQKGRNERNGEPKMSSPNGFVEHHEHLGPSKRHGEFAWQPYPLEPFVERLDWVLDVFCNFRGMGWNWRISSIPPPPKWVQEQLHRNSPNLPQHSHRLHAGQSHAYSTRRNLILANIKTLLIGYVTLDALKTLMNHDPYFWGLVDHAPPPYFPSLLLHHPIVLRLYRLAVSQYMIKASLESIFALAPLFFSGVLGPSLIGARAEPWMYPEAWGSYWTVFDRGLAGWWASWWHQTFRFAFEEPSRKLIEMIGMNKRSALARALQLVVAFALSGFLHACGSYTQPGPSRPLLGPMRYFLFQALAIFLEGYLSIILRRTGIQRRVPKWLMQTFTFAYVHFWFYHTSPLLCDDFARGGIWLYEPIPISLFRGLGFGVEGDKSWCWGGDWFYPNRNTPV</sequence>